<comment type="caution">
    <text evidence="1">Lacks conserved residue(s) required for the propagation of feature annotation.</text>
</comment>
<dbReference type="SMART" id="SM00254">
    <property type="entry name" value="ShKT"/>
    <property type="match status" value="2"/>
</dbReference>
<evidence type="ECO:0000256" key="1">
    <source>
        <dbReference type="PROSITE-ProRule" id="PRU01005"/>
    </source>
</evidence>
<dbReference type="EMBL" id="JAWDGP010005689">
    <property type="protein sequence ID" value="KAK3753781.1"/>
    <property type="molecule type" value="Genomic_DNA"/>
</dbReference>
<dbReference type="Pfam" id="PF01549">
    <property type="entry name" value="ShK"/>
    <property type="match status" value="2"/>
</dbReference>
<accession>A0AAE0YQH4</accession>
<protein>
    <recommendedName>
        <fullName evidence="2">ShKT domain-containing protein</fullName>
    </recommendedName>
</protein>
<dbReference type="Proteomes" id="UP001283361">
    <property type="component" value="Unassembled WGS sequence"/>
</dbReference>
<organism evidence="3 4">
    <name type="scientific">Elysia crispata</name>
    <name type="common">lettuce slug</name>
    <dbReference type="NCBI Taxonomy" id="231223"/>
    <lineage>
        <taxon>Eukaryota</taxon>
        <taxon>Metazoa</taxon>
        <taxon>Spiralia</taxon>
        <taxon>Lophotrochozoa</taxon>
        <taxon>Mollusca</taxon>
        <taxon>Gastropoda</taxon>
        <taxon>Heterobranchia</taxon>
        <taxon>Euthyneura</taxon>
        <taxon>Panpulmonata</taxon>
        <taxon>Sacoglossa</taxon>
        <taxon>Placobranchoidea</taxon>
        <taxon>Plakobranchidae</taxon>
        <taxon>Elysia</taxon>
    </lineage>
</organism>
<dbReference type="InterPro" id="IPR003582">
    <property type="entry name" value="ShKT_dom"/>
</dbReference>
<proteinExistence type="predicted"/>
<feature type="domain" description="ShKT" evidence="2">
    <location>
        <begin position="57"/>
        <end position="91"/>
    </location>
</feature>
<dbReference type="AlphaFoldDB" id="A0AAE0YQH4"/>
<sequence length="149" mass="16954">MKKETKDLEHTCEDKYAYCLQWTNPDFCKLYSDEVRAGCKKSCNLCNTLDKGYVKSCEDKNEFCKTWARQRKCTNIPGYMAENCKKSCKLSLLRTSLFYTQGCSPRLDAHHSYCSSARSLPSFLQVDAHSPLAFISSSCHFAGSSNRGR</sequence>
<evidence type="ECO:0000259" key="2">
    <source>
        <dbReference type="PROSITE" id="PS51670"/>
    </source>
</evidence>
<feature type="disulfide bond" evidence="1">
    <location>
        <begin position="12"/>
        <end position="46"/>
    </location>
</feature>
<reference evidence="3" key="1">
    <citation type="journal article" date="2023" name="G3 (Bethesda)">
        <title>A reference genome for the long-term kleptoplast-retaining sea slug Elysia crispata morphotype clarki.</title>
        <authorList>
            <person name="Eastman K.E."/>
            <person name="Pendleton A.L."/>
            <person name="Shaikh M.A."/>
            <person name="Suttiyut T."/>
            <person name="Ogas R."/>
            <person name="Tomko P."/>
            <person name="Gavelis G."/>
            <person name="Widhalm J.R."/>
            <person name="Wisecaver J.H."/>
        </authorList>
    </citation>
    <scope>NUCLEOTIDE SEQUENCE</scope>
    <source>
        <strain evidence="3">ECLA1</strain>
    </source>
</reference>
<gene>
    <name evidence="3" type="ORF">RRG08_063882</name>
</gene>
<comment type="caution">
    <text evidence="3">The sequence shown here is derived from an EMBL/GenBank/DDBJ whole genome shotgun (WGS) entry which is preliminary data.</text>
</comment>
<evidence type="ECO:0000313" key="3">
    <source>
        <dbReference type="EMBL" id="KAK3753781.1"/>
    </source>
</evidence>
<name>A0AAE0YQH4_9GAST</name>
<keyword evidence="1" id="KW-1015">Disulfide bond</keyword>
<dbReference type="Gene3D" id="1.10.10.1940">
    <property type="match status" value="1"/>
</dbReference>
<dbReference type="PROSITE" id="PS51670">
    <property type="entry name" value="SHKT"/>
    <property type="match status" value="2"/>
</dbReference>
<feature type="domain" description="ShKT" evidence="2">
    <location>
        <begin position="12"/>
        <end position="46"/>
    </location>
</feature>
<evidence type="ECO:0000313" key="4">
    <source>
        <dbReference type="Proteomes" id="UP001283361"/>
    </source>
</evidence>
<keyword evidence="4" id="KW-1185">Reference proteome</keyword>